<organism evidence="3 4">
    <name type="scientific">Thermomonas carbonis</name>
    <dbReference type="NCBI Taxonomy" id="1463158"/>
    <lineage>
        <taxon>Bacteria</taxon>
        <taxon>Pseudomonadati</taxon>
        <taxon>Pseudomonadota</taxon>
        <taxon>Gammaproteobacteria</taxon>
        <taxon>Lysobacterales</taxon>
        <taxon>Lysobacteraceae</taxon>
        <taxon>Thermomonas</taxon>
    </lineage>
</organism>
<dbReference type="AlphaFoldDB" id="A0A7G9SPU0"/>
<protein>
    <submittedName>
        <fullName evidence="3">Arc family DNA-binding protein</fullName>
    </submittedName>
</protein>
<dbReference type="Proteomes" id="UP000515804">
    <property type="component" value="Chromosome"/>
</dbReference>
<keyword evidence="1" id="KW-0175">Coiled coil</keyword>
<reference evidence="3 4" key="1">
    <citation type="submission" date="2020-08" db="EMBL/GenBank/DDBJ databases">
        <title>Genome sequence of Thermomonas carbonis KCTC 42013T.</title>
        <authorList>
            <person name="Hyun D.-W."/>
            <person name="Bae J.-W."/>
        </authorList>
    </citation>
    <scope>NUCLEOTIDE SEQUENCE [LARGE SCALE GENOMIC DNA]</scope>
    <source>
        <strain evidence="3 4">KCTC 42013</strain>
    </source>
</reference>
<dbReference type="InterPro" id="IPR013321">
    <property type="entry name" value="Arc_rbn_hlx_hlx"/>
</dbReference>
<keyword evidence="3" id="KW-0238">DNA-binding</keyword>
<name>A0A7G9SPU0_9GAMM</name>
<dbReference type="RefSeq" id="WP_187552382.1">
    <property type="nucleotide sequence ID" value="NZ_BMZL01000001.1"/>
</dbReference>
<dbReference type="SUPFAM" id="SSF47598">
    <property type="entry name" value="Ribbon-helix-helix"/>
    <property type="match status" value="1"/>
</dbReference>
<accession>A0A7G9SPU0</accession>
<evidence type="ECO:0000313" key="4">
    <source>
        <dbReference type="Proteomes" id="UP000515804"/>
    </source>
</evidence>
<dbReference type="InterPro" id="IPR010985">
    <property type="entry name" value="Ribbon_hlx_hlx"/>
</dbReference>
<feature type="domain" description="Arc-like DNA binding" evidence="2">
    <location>
        <begin position="2"/>
        <end position="43"/>
    </location>
</feature>
<dbReference type="GO" id="GO:0003677">
    <property type="term" value="F:DNA binding"/>
    <property type="evidence" value="ECO:0007669"/>
    <property type="project" value="UniProtKB-KW"/>
</dbReference>
<dbReference type="Gene3D" id="1.10.1220.10">
    <property type="entry name" value="Met repressor-like"/>
    <property type="match status" value="1"/>
</dbReference>
<dbReference type="Pfam" id="PF03869">
    <property type="entry name" value="Arc"/>
    <property type="match status" value="1"/>
</dbReference>
<sequence>MARDDTQVNVRLPAELVDRLRHAATQSGKSLTSEIVDRLIESFPITIQDIALDTIRKEAELLSAHSFRLKFDPRANAPVGSKERDSYREEVGEVTARLRQLEREISERNRKFREEIAARKAKTSTD</sequence>
<feature type="coiled-coil region" evidence="1">
    <location>
        <begin position="84"/>
        <end position="118"/>
    </location>
</feature>
<evidence type="ECO:0000259" key="2">
    <source>
        <dbReference type="Pfam" id="PF03869"/>
    </source>
</evidence>
<proteinExistence type="predicted"/>
<evidence type="ECO:0000256" key="1">
    <source>
        <dbReference type="SAM" id="Coils"/>
    </source>
</evidence>
<dbReference type="GO" id="GO:0006355">
    <property type="term" value="P:regulation of DNA-templated transcription"/>
    <property type="evidence" value="ECO:0007669"/>
    <property type="project" value="InterPro"/>
</dbReference>
<evidence type="ECO:0000313" key="3">
    <source>
        <dbReference type="EMBL" id="QNN69865.1"/>
    </source>
</evidence>
<dbReference type="KEGG" id="tcn:H9L16_14655"/>
<dbReference type="InterPro" id="IPR005569">
    <property type="entry name" value="Arc_DNA-bd_dom"/>
</dbReference>
<dbReference type="EMBL" id="CP060719">
    <property type="protein sequence ID" value="QNN69865.1"/>
    <property type="molecule type" value="Genomic_DNA"/>
</dbReference>
<gene>
    <name evidence="3" type="ORF">H9L16_14655</name>
</gene>
<keyword evidence="4" id="KW-1185">Reference proteome</keyword>